<protein>
    <submittedName>
        <fullName evidence="2">RCG34710</fullName>
    </submittedName>
</protein>
<reference evidence="2 3" key="1">
    <citation type="submission" date="2005-07" db="EMBL/GenBank/DDBJ databases">
        <authorList>
            <person name="Mural R.J."/>
            <person name="Li P.W."/>
            <person name="Adams M.D."/>
            <person name="Amanatides P.G."/>
            <person name="Baden-Tillson H."/>
            <person name="Barnstead M."/>
            <person name="Chin S.H."/>
            <person name="Dew I."/>
            <person name="Evans C.A."/>
            <person name="Ferriera S."/>
            <person name="Flanigan M."/>
            <person name="Fosler C."/>
            <person name="Glodek A."/>
            <person name="Gu Z."/>
            <person name="Holt R.A."/>
            <person name="Jennings D."/>
            <person name="Kraft C.L."/>
            <person name="Lu F."/>
            <person name="Nguyen T."/>
            <person name="Nusskern D.R."/>
            <person name="Pfannkoch C.M."/>
            <person name="Sitter C."/>
            <person name="Sutton G.G."/>
            <person name="Venter J.C."/>
            <person name="Wang Z."/>
            <person name="Woodage T."/>
            <person name="Zheng X.H."/>
            <person name="Zhong F."/>
        </authorList>
    </citation>
    <scope>NUCLEOTIDE SEQUENCE [LARGE SCALE GENOMIC DNA]</scope>
    <source>
        <strain>BN</strain>
        <strain evidence="3">Sprague-Dawley</strain>
    </source>
</reference>
<dbReference type="Proteomes" id="UP000234681">
    <property type="component" value="Chromosome 10"/>
</dbReference>
<evidence type="ECO:0000256" key="1">
    <source>
        <dbReference type="SAM" id="MobiDB-lite"/>
    </source>
</evidence>
<accession>A6HE44</accession>
<dbReference type="EMBL" id="CH473948">
    <property type="protein sequence ID" value="EDM04299.1"/>
    <property type="molecule type" value="Genomic_DNA"/>
</dbReference>
<sequence>MKLRRVRCFNTGPTARELSKHGLKTP</sequence>
<organism evidence="2 3">
    <name type="scientific">Rattus norvegicus</name>
    <name type="common">Rat</name>
    <dbReference type="NCBI Taxonomy" id="10116"/>
    <lineage>
        <taxon>Eukaryota</taxon>
        <taxon>Metazoa</taxon>
        <taxon>Chordata</taxon>
        <taxon>Craniata</taxon>
        <taxon>Vertebrata</taxon>
        <taxon>Euteleostomi</taxon>
        <taxon>Mammalia</taxon>
        <taxon>Eutheria</taxon>
        <taxon>Euarchontoglires</taxon>
        <taxon>Glires</taxon>
        <taxon>Rodentia</taxon>
        <taxon>Myomorpha</taxon>
        <taxon>Muroidea</taxon>
        <taxon>Muridae</taxon>
        <taxon>Murinae</taxon>
        <taxon>Rattus</taxon>
    </lineage>
</organism>
<evidence type="ECO:0000313" key="2">
    <source>
        <dbReference type="EMBL" id="EDM04299.1"/>
    </source>
</evidence>
<feature type="region of interest" description="Disordered" evidence="1">
    <location>
        <begin position="1"/>
        <end position="26"/>
    </location>
</feature>
<name>A6HE44_RAT</name>
<dbReference type="AlphaFoldDB" id="A6HE44"/>
<proteinExistence type="predicted"/>
<evidence type="ECO:0000313" key="3">
    <source>
        <dbReference type="Proteomes" id="UP000234681"/>
    </source>
</evidence>
<gene>
    <name evidence="2" type="ORF">rCG_34710</name>
</gene>